<comment type="caution">
    <text evidence="2">The sequence shown here is derived from an EMBL/GenBank/DDBJ whole genome shotgun (WGS) entry which is preliminary data.</text>
</comment>
<feature type="region of interest" description="Disordered" evidence="1">
    <location>
        <begin position="1"/>
        <end position="55"/>
    </location>
</feature>
<keyword evidence="3" id="KW-1185">Reference proteome</keyword>
<protein>
    <submittedName>
        <fullName evidence="2">Uncharacterized protein</fullName>
    </submittedName>
</protein>
<organism evidence="2 3">
    <name type="scientific">Saguinus oedipus</name>
    <name type="common">Cotton-top tamarin</name>
    <name type="synonym">Oedipomidas oedipus</name>
    <dbReference type="NCBI Taxonomy" id="9490"/>
    <lineage>
        <taxon>Eukaryota</taxon>
        <taxon>Metazoa</taxon>
        <taxon>Chordata</taxon>
        <taxon>Craniata</taxon>
        <taxon>Vertebrata</taxon>
        <taxon>Euteleostomi</taxon>
        <taxon>Mammalia</taxon>
        <taxon>Eutheria</taxon>
        <taxon>Euarchontoglires</taxon>
        <taxon>Primates</taxon>
        <taxon>Haplorrhini</taxon>
        <taxon>Platyrrhini</taxon>
        <taxon>Cebidae</taxon>
        <taxon>Callitrichinae</taxon>
        <taxon>Saguinus</taxon>
    </lineage>
</organism>
<dbReference type="Proteomes" id="UP001266305">
    <property type="component" value="Unassembled WGS sequence"/>
</dbReference>
<evidence type="ECO:0000313" key="2">
    <source>
        <dbReference type="EMBL" id="KAK2121722.1"/>
    </source>
</evidence>
<feature type="non-terminal residue" evidence="2">
    <location>
        <position position="1"/>
    </location>
</feature>
<reference evidence="2 3" key="1">
    <citation type="submission" date="2023-05" db="EMBL/GenBank/DDBJ databases">
        <title>B98-5 Cell Line De Novo Hybrid Assembly: An Optical Mapping Approach.</title>
        <authorList>
            <person name="Kananen K."/>
            <person name="Auerbach J.A."/>
            <person name="Kautto E."/>
            <person name="Blachly J.S."/>
        </authorList>
    </citation>
    <scope>NUCLEOTIDE SEQUENCE [LARGE SCALE GENOMIC DNA]</scope>
    <source>
        <strain evidence="2">B95-8</strain>
        <tissue evidence="2">Cell line</tissue>
    </source>
</reference>
<evidence type="ECO:0000256" key="1">
    <source>
        <dbReference type="SAM" id="MobiDB-lite"/>
    </source>
</evidence>
<name>A0ABQ9WJ88_SAGOE</name>
<accession>A0ABQ9WJ88</accession>
<sequence length="80" mass="8121">VSQAPPAPGYGPAQKERDPARSALAGTPAALSLRHNPGPVPEIPELPRSLPGLPPAVGAEAAEIAEGKWLRPLNGPPPTP</sequence>
<evidence type="ECO:0000313" key="3">
    <source>
        <dbReference type="Proteomes" id="UP001266305"/>
    </source>
</evidence>
<gene>
    <name evidence="2" type="ORF">P7K49_003108</name>
</gene>
<dbReference type="EMBL" id="JASSZA010000001">
    <property type="protein sequence ID" value="KAK2121722.1"/>
    <property type="molecule type" value="Genomic_DNA"/>
</dbReference>
<proteinExistence type="predicted"/>